<dbReference type="Proteomes" id="UP001264980">
    <property type="component" value="Unassembled WGS sequence"/>
</dbReference>
<reference evidence="2 3" key="1">
    <citation type="submission" date="2023-07" db="EMBL/GenBank/DDBJ databases">
        <title>Sorghum-associated microbial communities from plants grown in Nebraska, USA.</title>
        <authorList>
            <person name="Schachtman D."/>
        </authorList>
    </citation>
    <scope>NUCLEOTIDE SEQUENCE [LARGE SCALE GENOMIC DNA]</scope>
    <source>
        <strain evidence="2 3">BE57</strain>
    </source>
</reference>
<evidence type="ECO:0000256" key="1">
    <source>
        <dbReference type="SAM" id="SignalP"/>
    </source>
</evidence>
<comment type="caution">
    <text evidence="2">The sequence shown here is derived from an EMBL/GenBank/DDBJ whole genome shotgun (WGS) entry which is preliminary data.</text>
</comment>
<dbReference type="EMBL" id="JAVDTI010000008">
    <property type="protein sequence ID" value="MDR6809247.1"/>
    <property type="molecule type" value="Genomic_DNA"/>
</dbReference>
<organism evidence="2 3">
    <name type="scientific">Dyadobacter fermentans</name>
    <dbReference type="NCBI Taxonomy" id="94254"/>
    <lineage>
        <taxon>Bacteria</taxon>
        <taxon>Pseudomonadati</taxon>
        <taxon>Bacteroidota</taxon>
        <taxon>Cytophagia</taxon>
        <taxon>Cytophagales</taxon>
        <taxon>Spirosomataceae</taxon>
        <taxon>Dyadobacter</taxon>
    </lineage>
</organism>
<feature type="non-terminal residue" evidence="2">
    <location>
        <position position="565"/>
    </location>
</feature>
<keyword evidence="1" id="KW-0732">Signal</keyword>
<gene>
    <name evidence="2" type="ORF">J2W84_006312</name>
</gene>
<feature type="chain" id="PRO_5046745828" evidence="1">
    <location>
        <begin position="26"/>
        <end position="565"/>
    </location>
</feature>
<protein>
    <submittedName>
        <fullName evidence="2">Uncharacterized protein</fullName>
    </submittedName>
</protein>
<proteinExistence type="predicted"/>
<name>A0ABU1R761_9BACT</name>
<evidence type="ECO:0000313" key="2">
    <source>
        <dbReference type="EMBL" id="MDR6809247.1"/>
    </source>
</evidence>
<accession>A0ABU1R761</accession>
<sequence length="565" mass="60740">MMKNNYKIVLLHCIFFCCNIWLANAQTGIVVTDRTPLAAVSFSESSKVTNISDNHHVDGYVKKYGASKFVFPVGQNGRYRPFAAEGNEVLGAYFGSNPGAATLPQGAPFSVSSRASSLSAVAAIEYWDVNGINPTRLTLTWNIASGIADLTGGDLSMLTIAGWNSATARWENINSKVDEVSVTGVASSLGVGSITSAVTIVPDNYQAFTLAKSTSASLPSSYAGTLEVVSCEQIKGWVWDKNYPATSLTVELLDGQTVLATTTANQFREDLKNAGTGTGNYGFTMLVPQSYMGDGTAHQLSVRVQNSTYLLSGSPKSITCTYGGAFEKIDCYAASGWAWDKNNPDVNQTVELLDGTTVIATLIAKNYRENLKTAGIGTGNYGFDAVFPQQLKDGKTHSILARVKGIGYVLNGSPKNLLCPLPSYQGNLEYTDCNVIQGWAWDRNYKYNALTVELVEGDVVHATVVANLYQESLKTQGIGTGNYGFRINTPGTLKDGKSHQLGIRIKGTTTVLGSLKILNCPLNAYEGKLEYADCAVIMGWAWDRNFPNNAQTLEVAEGNTVYATV</sequence>
<keyword evidence="3" id="KW-1185">Reference proteome</keyword>
<feature type="signal peptide" evidence="1">
    <location>
        <begin position="1"/>
        <end position="25"/>
    </location>
</feature>
<evidence type="ECO:0000313" key="3">
    <source>
        <dbReference type="Proteomes" id="UP001264980"/>
    </source>
</evidence>